<accession>A9NRS1</accession>
<dbReference type="PANTHER" id="PTHR34049">
    <property type="entry name" value="F-BOX PROTEIN SKIP27"/>
    <property type="match status" value="1"/>
</dbReference>
<protein>
    <recommendedName>
        <fullName evidence="3">F-box domain-containing protein</fullName>
    </recommendedName>
</protein>
<dbReference type="AlphaFoldDB" id="A9NRS1"/>
<reference evidence="2" key="1">
    <citation type="journal article" date="2008" name="BMC Genomics">
        <title>A conifer genomics resource of 200,000 spruce (Picea spp.) ESTs and 6,464 high-quality, sequence-finished full-length cDNAs for Sitka spruce (Picea sitchensis).</title>
        <authorList>
            <person name="Ralph S.G."/>
            <person name="Chun H.J."/>
            <person name="Kolosova N."/>
            <person name="Cooper D."/>
            <person name="Oddy C."/>
            <person name="Ritland C.E."/>
            <person name="Kirkpatrick R."/>
            <person name="Moore R."/>
            <person name="Barber S."/>
            <person name="Holt R.A."/>
            <person name="Jones S.J."/>
            <person name="Marra M.A."/>
            <person name="Douglas C.J."/>
            <person name="Ritland K."/>
            <person name="Bohlmann J."/>
        </authorList>
    </citation>
    <scope>NUCLEOTIDE SEQUENCE</scope>
    <source>
        <tissue evidence="2">Bark</tissue>
    </source>
</reference>
<dbReference type="InterPro" id="IPR045286">
    <property type="entry name" value="FBS1-like"/>
</dbReference>
<dbReference type="OMA" id="NAPKHEW"/>
<feature type="region of interest" description="Disordered" evidence="1">
    <location>
        <begin position="161"/>
        <end position="182"/>
    </location>
</feature>
<name>A9NRS1_PICSI</name>
<organism evidence="2">
    <name type="scientific">Picea sitchensis</name>
    <name type="common">Sitka spruce</name>
    <name type="synonym">Pinus sitchensis</name>
    <dbReference type="NCBI Taxonomy" id="3332"/>
    <lineage>
        <taxon>Eukaryota</taxon>
        <taxon>Viridiplantae</taxon>
        <taxon>Streptophyta</taxon>
        <taxon>Embryophyta</taxon>
        <taxon>Tracheophyta</taxon>
        <taxon>Spermatophyta</taxon>
        <taxon>Pinopsida</taxon>
        <taxon>Pinidae</taxon>
        <taxon>Conifers I</taxon>
        <taxon>Pinales</taxon>
        <taxon>Pinaceae</taxon>
        <taxon>Picea</taxon>
    </lineage>
</organism>
<evidence type="ECO:0000313" key="2">
    <source>
        <dbReference type="EMBL" id="ABK23332.1"/>
    </source>
</evidence>
<dbReference type="EMBL" id="EF084000">
    <property type="protein sequence ID" value="ABK23332.1"/>
    <property type="molecule type" value="mRNA"/>
</dbReference>
<dbReference type="PANTHER" id="PTHR34049:SF1">
    <property type="entry name" value="F-BOX PROTEIN SKIP27"/>
    <property type="match status" value="1"/>
</dbReference>
<evidence type="ECO:0000256" key="1">
    <source>
        <dbReference type="SAM" id="MobiDB-lite"/>
    </source>
</evidence>
<feature type="compositionally biased region" description="Polar residues" evidence="1">
    <location>
        <begin position="161"/>
        <end position="170"/>
    </location>
</feature>
<sequence length="254" mass="28059">MCCKGVRQNKKKATKAFASEMSRTGCCGELSRTIGRKRSAVSTPCLQTENGIRVKFSLPDADSSGPGRILRRRPDEEEFCVTPVKASPAKDESLAGRHMGSLPFDLLVQVVCKLHHHELEPVSCVSGEFRKAVEIAREIHFDYKTPDRMRRPIRSLFINKSSANSASRGDSPSGWPATPNAPKHEWKARKIHLTSEYLTELSAELFPEGKKSSSIDVIDVGDAEHTISLRPGIATNRVLFSENELSGALPHHCI</sequence>
<proteinExistence type="evidence at transcript level"/>
<evidence type="ECO:0008006" key="3">
    <source>
        <dbReference type="Google" id="ProtNLM"/>
    </source>
</evidence>